<dbReference type="RefSeq" id="WP_123609118.1">
    <property type="nucleotide sequence ID" value="NZ_RJVG01000004.1"/>
</dbReference>
<dbReference type="GO" id="GO:0046872">
    <property type="term" value="F:metal ion binding"/>
    <property type="evidence" value="ECO:0007669"/>
    <property type="project" value="UniProtKB-KW"/>
</dbReference>
<dbReference type="AlphaFoldDB" id="A0A3N1XR47"/>
<organism evidence="5 6">
    <name type="scientific">Mobilisporobacter senegalensis</name>
    <dbReference type="NCBI Taxonomy" id="1329262"/>
    <lineage>
        <taxon>Bacteria</taxon>
        <taxon>Bacillati</taxon>
        <taxon>Bacillota</taxon>
        <taxon>Clostridia</taxon>
        <taxon>Lachnospirales</taxon>
        <taxon>Lachnospiraceae</taxon>
        <taxon>Mobilisporobacter</taxon>
    </lineage>
</organism>
<dbReference type="Proteomes" id="UP000273083">
    <property type="component" value="Unassembled WGS sequence"/>
</dbReference>
<keyword evidence="5" id="KW-0378">Hydrolase</keyword>
<dbReference type="EC" id="3.1.3.-" evidence="1"/>
<comment type="cofactor">
    <cofactor evidence="4">
        <name>Mg(2+)</name>
        <dbReference type="ChEBI" id="CHEBI:18420"/>
    </cofactor>
    <text evidence="4">Divalent metal ions. Mg(2+) is the most effective.</text>
</comment>
<feature type="binding site" evidence="4">
    <location>
        <position position="17"/>
    </location>
    <ligand>
        <name>Mg(2+)</name>
        <dbReference type="ChEBI" id="CHEBI:18420"/>
    </ligand>
</feature>
<dbReference type="OrthoDB" id="9810449at2"/>
<accession>A0A3N1XR47</accession>
<dbReference type="Pfam" id="PF13344">
    <property type="entry name" value="Hydrolase_6"/>
    <property type="match status" value="1"/>
</dbReference>
<feature type="binding site" evidence="3">
    <location>
        <position position="192"/>
    </location>
    <ligand>
        <name>substrate</name>
    </ligand>
</feature>
<dbReference type="NCBIfam" id="TIGR01460">
    <property type="entry name" value="HAD-SF-IIA"/>
    <property type="match status" value="1"/>
</dbReference>
<dbReference type="PANTHER" id="PTHR19288">
    <property type="entry name" value="4-NITROPHENYLPHOSPHATASE-RELATED"/>
    <property type="match status" value="1"/>
</dbReference>
<evidence type="ECO:0000256" key="3">
    <source>
        <dbReference type="PIRSR" id="PIRSR000915-2"/>
    </source>
</evidence>
<dbReference type="Pfam" id="PF13242">
    <property type="entry name" value="Hydrolase_like"/>
    <property type="match status" value="1"/>
</dbReference>
<dbReference type="GO" id="GO:0005737">
    <property type="term" value="C:cytoplasm"/>
    <property type="evidence" value="ECO:0007669"/>
    <property type="project" value="TreeGrafter"/>
</dbReference>
<proteinExistence type="inferred from homology"/>
<dbReference type="InterPro" id="IPR006357">
    <property type="entry name" value="HAD-SF_hydro_IIA"/>
</dbReference>
<dbReference type="InterPro" id="IPR036412">
    <property type="entry name" value="HAD-like_sf"/>
</dbReference>
<dbReference type="InterPro" id="IPR023214">
    <property type="entry name" value="HAD_sf"/>
</dbReference>
<keyword evidence="6" id="KW-1185">Reference proteome</keyword>
<protein>
    <recommendedName>
        <fullName evidence="1">Acid sugar phosphatase</fullName>
        <ecNumber evidence="1">3.1.3.-</ecNumber>
    </recommendedName>
</protein>
<comment type="caution">
    <text evidence="5">The sequence shown here is derived from an EMBL/GenBank/DDBJ whole genome shotgun (WGS) entry which is preliminary data.</text>
</comment>
<comment type="function">
    <text evidence="1">Catalyzes the dephosphorylation of 2-6 carbon acid sugars in vitro.</text>
</comment>
<reference evidence="5 6" key="1">
    <citation type="submission" date="2018-11" db="EMBL/GenBank/DDBJ databases">
        <title>Genomic Encyclopedia of Type Strains, Phase IV (KMG-IV): sequencing the most valuable type-strain genomes for metagenomic binning, comparative biology and taxonomic classification.</title>
        <authorList>
            <person name="Goeker M."/>
        </authorList>
    </citation>
    <scope>NUCLEOTIDE SEQUENCE [LARGE SCALE GENOMIC DNA]</scope>
    <source>
        <strain evidence="5 6">DSM 26537</strain>
    </source>
</reference>
<dbReference type="PIRSF" id="PIRSF000915">
    <property type="entry name" value="PGP-type_phosphatase"/>
    <property type="match status" value="1"/>
</dbReference>
<evidence type="ECO:0000313" key="6">
    <source>
        <dbReference type="Proteomes" id="UP000273083"/>
    </source>
</evidence>
<keyword evidence="1 4" id="KW-0460">Magnesium</keyword>
<evidence type="ECO:0000256" key="4">
    <source>
        <dbReference type="PIRSR" id="PIRSR000915-3"/>
    </source>
</evidence>
<feature type="active site" description="Nucleophile" evidence="2">
    <location>
        <position position="17"/>
    </location>
</feature>
<evidence type="ECO:0000256" key="1">
    <source>
        <dbReference type="PIRNR" id="PIRNR000915"/>
    </source>
</evidence>
<dbReference type="Gene3D" id="3.40.50.1000">
    <property type="entry name" value="HAD superfamily/HAD-like"/>
    <property type="match status" value="2"/>
</dbReference>
<feature type="active site" description="Proton donor" evidence="2">
    <location>
        <position position="19"/>
    </location>
</feature>
<evidence type="ECO:0000256" key="2">
    <source>
        <dbReference type="PIRSR" id="PIRSR000915-1"/>
    </source>
</evidence>
<evidence type="ECO:0000313" key="5">
    <source>
        <dbReference type="EMBL" id="ROR28621.1"/>
    </source>
</evidence>
<sequence>MKEITKEIKNKKLFLLDIDGTIAFDSTLIDGTLEFMNRVLEIGGKYIFITNNSTKSIQDYITKFEKFNIPVDETSFLTSSYATALYLKEKYDEQLLFVLGTNSFVKELKGFGLKVTEKIEEGIAAAVVGFDNELNYKKIENICELLLTRNIDYIGTNPDLVCPTSFGFVPDCGAICDMIEKAVKREPVYIGKPNPLIVNMALDSTGFKPEETLVIGDRLYTDIACGINANVDTAVVFTGEAKMKDLKETPFKPTYYCNTIKDIYEMIR</sequence>
<dbReference type="PANTHER" id="PTHR19288:SF46">
    <property type="entry name" value="HALOACID DEHALOGENASE-LIKE HYDROLASE DOMAIN-CONTAINING PROTEIN 2"/>
    <property type="match status" value="1"/>
</dbReference>
<dbReference type="EMBL" id="RJVG01000004">
    <property type="protein sequence ID" value="ROR28621.1"/>
    <property type="molecule type" value="Genomic_DNA"/>
</dbReference>
<feature type="binding site" evidence="4">
    <location>
        <position position="217"/>
    </location>
    <ligand>
        <name>Mg(2+)</name>
        <dbReference type="ChEBI" id="CHEBI:18420"/>
    </ligand>
</feature>
<name>A0A3N1XR47_9FIRM</name>
<gene>
    <name evidence="5" type="ORF">EDD66_104208</name>
</gene>
<dbReference type="GO" id="GO:0016791">
    <property type="term" value="F:phosphatase activity"/>
    <property type="evidence" value="ECO:0007669"/>
    <property type="project" value="TreeGrafter"/>
</dbReference>
<dbReference type="SUPFAM" id="SSF56784">
    <property type="entry name" value="HAD-like"/>
    <property type="match status" value="1"/>
</dbReference>
<feature type="binding site" evidence="4">
    <location>
        <position position="19"/>
    </location>
    <ligand>
        <name>Mg(2+)</name>
        <dbReference type="ChEBI" id="CHEBI:18420"/>
    </ligand>
</feature>
<comment type="similarity">
    <text evidence="1">Belongs to the HAD-like hydrolase superfamily. NagD family.</text>
</comment>
<keyword evidence="1 4" id="KW-0479">Metal-binding</keyword>